<keyword evidence="2" id="KW-0547">Nucleotide-binding</keyword>
<dbReference type="AlphaFoldDB" id="A0A3N2C2W7"/>
<name>A0A3N2C2W7_9MICO</name>
<feature type="domain" description="ABC transporter" evidence="4">
    <location>
        <begin position="11"/>
        <end position="264"/>
    </location>
</feature>
<dbReference type="Gene3D" id="3.40.50.300">
    <property type="entry name" value="P-loop containing nucleotide triphosphate hydrolases"/>
    <property type="match status" value="1"/>
</dbReference>
<sequence>MKHPEQDGPAVRASDLSVDYAAHGVSPSNRALDGISFELPVGGSLGVIGSSGSGKSTLLRVLSGRHLSGADSRPFVSGGDASTLGRSMRKVGRRELTKLTFEVSLLEQEAGAHLKPELTVTELISEPVLERDKKFSERALGVRVATLLDAVQMPLSSLDKYPYELSGGQRQRIAIARALVLGPKVFIADEPMAGIDITVRHTVTELLDGFRRDGGTVIVVTHDLAMLREVTDDVLALHQSRVVGYGPIDAMLADPPHEFLAALAQSGGTETQYETPEAVGID</sequence>
<dbReference type="Proteomes" id="UP000266915">
    <property type="component" value="Unassembled WGS sequence"/>
</dbReference>
<dbReference type="InterPro" id="IPR017871">
    <property type="entry name" value="ABC_transporter-like_CS"/>
</dbReference>
<dbReference type="Pfam" id="PF00005">
    <property type="entry name" value="ABC_tran"/>
    <property type="match status" value="1"/>
</dbReference>
<accession>A0A3N2C2W7</accession>
<dbReference type="InterPro" id="IPR003439">
    <property type="entry name" value="ABC_transporter-like_ATP-bd"/>
</dbReference>
<comment type="caution">
    <text evidence="5">The sequence shown here is derived from an EMBL/GenBank/DDBJ whole genome shotgun (WGS) entry which is preliminary data.</text>
</comment>
<keyword evidence="3" id="KW-0067">ATP-binding</keyword>
<dbReference type="InterPro" id="IPR003593">
    <property type="entry name" value="AAA+_ATPase"/>
</dbReference>
<proteinExistence type="predicted"/>
<dbReference type="GO" id="GO:0055085">
    <property type="term" value="P:transmembrane transport"/>
    <property type="evidence" value="ECO:0007669"/>
    <property type="project" value="UniProtKB-ARBA"/>
</dbReference>
<dbReference type="EMBL" id="RKHL01000001">
    <property type="protein sequence ID" value="ROR81644.1"/>
    <property type="molecule type" value="Genomic_DNA"/>
</dbReference>
<dbReference type="GO" id="GO:0016887">
    <property type="term" value="F:ATP hydrolysis activity"/>
    <property type="evidence" value="ECO:0007669"/>
    <property type="project" value="InterPro"/>
</dbReference>
<organism evidence="5 6">
    <name type="scientific">Plantibacter flavus</name>
    <dbReference type="NCBI Taxonomy" id="150123"/>
    <lineage>
        <taxon>Bacteria</taxon>
        <taxon>Bacillati</taxon>
        <taxon>Actinomycetota</taxon>
        <taxon>Actinomycetes</taxon>
        <taxon>Micrococcales</taxon>
        <taxon>Microbacteriaceae</taxon>
        <taxon>Plantibacter</taxon>
    </lineage>
</organism>
<evidence type="ECO:0000256" key="1">
    <source>
        <dbReference type="ARBA" id="ARBA00022448"/>
    </source>
</evidence>
<evidence type="ECO:0000259" key="4">
    <source>
        <dbReference type="PROSITE" id="PS50893"/>
    </source>
</evidence>
<dbReference type="SUPFAM" id="SSF52540">
    <property type="entry name" value="P-loop containing nucleoside triphosphate hydrolases"/>
    <property type="match status" value="1"/>
</dbReference>
<gene>
    <name evidence="5" type="ORF">EDD42_1711</name>
</gene>
<dbReference type="RefSeq" id="WP_085510731.1">
    <property type="nucleotide sequence ID" value="NZ_FXAP01000001.1"/>
</dbReference>
<dbReference type="InterPro" id="IPR050319">
    <property type="entry name" value="ABC_transp_ATP-bind"/>
</dbReference>
<evidence type="ECO:0000313" key="5">
    <source>
        <dbReference type="EMBL" id="ROR81644.1"/>
    </source>
</evidence>
<dbReference type="SMART" id="SM00382">
    <property type="entry name" value="AAA"/>
    <property type="match status" value="1"/>
</dbReference>
<dbReference type="PANTHER" id="PTHR43776">
    <property type="entry name" value="TRANSPORT ATP-BINDING PROTEIN"/>
    <property type="match status" value="1"/>
</dbReference>
<keyword evidence="6" id="KW-1185">Reference proteome</keyword>
<protein>
    <submittedName>
        <fullName evidence="5">ABC transporter family protein</fullName>
    </submittedName>
</protein>
<dbReference type="PROSITE" id="PS00211">
    <property type="entry name" value="ABC_TRANSPORTER_1"/>
    <property type="match status" value="1"/>
</dbReference>
<dbReference type="GO" id="GO:0005524">
    <property type="term" value="F:ATP binding"/>
    <property type="evidence" value="ECO:0007669"/>
    <property type="project" value="UniProtKB-KW"/>
</dbReference>
<dbReference type="InterPro" id="IPR027417">
    <property type="entry name" value="P-loop_NTPase"/>
</dbReference>
<dbReference type="PROSITE" id="PS50893">
    <property type="entry name" value="ABC_TRANSPORTER_2"/>
    <property type="match status" value="1"/>
</dbReference>
<evidence type="ECO:0000313" key="6">
    <source>
        <dbReference type="Proteomes" id="UP000266915"/>
    </source>
</evidence>
<keyword evidence="1" id="KW-0813">Transport</keyword>
<evidence type="ECO:0000256" key="2">
    <source>
        <dbReference type="ARBA" id="ARBA00022741"/>
    </source>
</evidence>
<evidence type="ECO:0000256" key="3">
    <source>
        <dbReference type="ARBA" id="ARBA00022840"/>
    </source>
</evidence>
<reference evidence="5 6" key="1">
    <citation type="submission" date="2018-11" db="EMBL/GenBank/DDBJ databases">
        <title>Sequencing the genomes of 1000 actinobacteria strains.</title>
        <authorList>
            <person name="Klenk H.-P."/>
        </authorList>
    </citation>
    <scope>NUCLEOTIDE SEQUENCE [LARGE SCALE GENOMIC DNA]</scope>
    <source>
        <strain evidence="5 6">DSM 14012</strain>
    </source>
</reference>